<dbReference type="GO" id="GO:0006397">
    <property type="term" value="P:mRNA processing"/>
    <property type="evidence" value="ECO:0007669"/>
    <property type="project" value="UniProtKB-KW"/>
</dbReference>
<evidence type="ECO:0000256" key="6">
    <source>
        <dbReference type="ARBA" id="ARBA00022664"/>
    </source>
</evidence>
<reference evidence="15 16" key="2">
    <citation type="submission" date="2018-11" db="EMBL/GenBank/DDBJ databases">
        <authorList>
            <consortium name="Pathogen Informatics"/>
        </authorList>
    </citation>
    <scope>NUCLEOTIDE SEQUENCE [LARGE SCALE GENOMIC DNA]</scope>
</reference>
<gene>
    <name evidence="15" type="ORF">BTMF_LOCUS263</name>
</gene>
<feature type="domain" description="RRM" evidence="14">
    <location>
        <begin position="511"/>
        <end position="590"/>
    </location>
</feature>
<keyword evidence="7" id="KW-0747">Spliceosome</keyword>
<evidence type="ECO:0000256" key="1">
    <source>
        <dbReference type="ARBA" id="ARBA00004123"/>
    </source>
</evidence>
<dbReference type="InterPro" id="IPR004000">
    <property type="entry name" value="Actin"/>
</dbReference>
<evidence type="ECO:0000256" key="4">
    <source>
        <dbReference type="ARBA" id="ARBA00008363"/>
    </source>
</evidence>
<dbReference type="GO" id="GO:0048026">
    <property type="term" value="P:positive regulation of mRNA splicing, via spliceosome"/>
    <property type="evidence" value="ECO:0007669"/>
    <property type="project" value="TreeGrafter"/>
</dbReference>
<keyword evidence="5" id="KW-0963">Cytoplasm</keyword>
<evidence type="ECO:0000313" key="16">
    <source>
        <dbReference type="Proteomes" id="UP000280834"/>
    </source>
</evidence>
<keyword evidence="10" id="KW-0508">mRNA splicing</keyword>
<proteinExistence type="inferred from homology"/>
<evidence type="ECO:0000256" key="11">
    <source>
        <dbReference type="ARBA" id="ARBA00023242"/>
    </source>
</evidence>
<protein>
    <recommendedName>
        <fullName evidence="12">Splicing factor 3B subunit 4</fullName>
    </recommendedName>
</protein>
<dbReference type="FunFam" id="3.90.640.10:FF:000014">
    <property type="entry name" value="Putative actin-related protein 6"/>
    <property type="match status" value="1"/>
</dbReference>
<evidence type="ECO:0000313" key="15">
    <source>
        <dbReference type="EMBL" id="VDO07180.1"/>
    </source>
</evidence>
<feature type="domain" description="RRM" evidence="14">
    <location>
        <begin position="423"/>
        <end position="501"/>
    </location>
</feature>
<dbReference type="FunFam" id="3.30.70.330:FF:000505">
    <property type="entry name" value="Splicing factor 3B subunit 4"/>
    <property type="match status" value="1"/>
</dbReference>
<dbReference type="InterPro" id="IPR035979">
    <property type="entry name" value="RBD_domain_sf"/>
</dbReference>
<accession>A0A0R3Q3N1</accession>
<evidence type="ECO:0000256" key="12">
    <source>
        <dbReference type="ARBA" id="ARBA00070533"/>
    </source>
</evidence>
<evidence type="ECO:0000256" key="13">
    <source>
        <dbReference type="PROSITE-ProRule" id="PRU00176"/>
    </source>
</evidence>
<comment type="similarity">
    <text evidence="4">Belongs to the SF3B4 family.</text>
</comment>
<evidence type="ECO:0000256" key="5">
    <source>
        <dbReference type="ARBA" id="ARBA00022490"/>
    </source>
</evidence>
<keyword evidence="6" id="KW-0507">mRNA processing</keyword>
<name>A0A0R3Q3N1_9BILA</name>
<reference evidence="17" key="1">
    <citation type="submission" date="2017-02" db="UniProtKB">
        <authorList>
            <consortium name="WormBaseParasite"/>
        </authorList>
    </citation>
    <scope>IDENTIFICATION</scope>
</reference>
<dbReference type="CDD" id="cd12334">
    <property type="entry name" value="RRM1_SF3B4"/>
    <property type="match status" value="1"/>
</dbReference>
<dbReference type="InterPro" id="IPR034159">
    <property type="entry name" value="SF3B4_RRM2"/>
</dbReference>
<keyword evidence="9 13" id="KW-0694">RNA-binding</keyword>
<dbReference type="PANTHER" id="PTHR48030:SF3">
    <property type="entry name" value="SPLICING FACTOR 3B SUBUNIT 4"/>
    <property type="match status" value="1"/>
</dbReference>
<dbReference type="WBParaSite" id="BTMF_0000089901-mRNA-1">
    <property type="protein sequence ID" value="BTMF_0000089901-mRNA-1"/>
    <property type="gene ID" value="BTMF_0000089901"/>
</dbReference>
<dbReference type="InterPro" id="IPR052084">
    <property type="entry name" value="SF3B4_spliceosome_assoc"/>
</dbReference>
<dbReference type="GO" id="GO:0071011">
    <property type="term" value="C:precatalytic spliceosome"/>
    <property type="evidence" value="ECO:0007669"/>
    <property type="project" value="TreeGrafter"/>
</dbReference>
<keyword evidence="8" id="KW-0677">Repeat</keyword>
<dbReference type="CDD" id="cd10210">
    <property type="entry name" value="ASKHA_NBD_Arp6"/>
    <property type="match status" value="1"/>
</dbReference>
<evidence type="ECO:0000256" key="9">
    <source>
        <dbReference type="ARBA" id="ARBA00022884"/>
    </source>
</evidence>
<dbReference type="SMART" id="SM00360">
    <property type="entry name" value="RRM"/>
    <property type="match status" value="2"/>
</dbReference>
<evidence type="ECO:0000313" key="17">
    <source>
        <dbReference type="WBParaSite" id="BTMF_0000089901-mRNA-1"/>
    </source>
</evidence>
<keyword evidence="16" id="KW-1185">Reference proteome</keyword>
<dbReference type="GO" id="GO:0005730">
    <property type="term" value="C:nucleolus"/>
    <property type="evidence" value="ECO:0007669"/>
    <property type="project" value="TreeGrafter"/>
</dbReference>
<dbReference type="Proteomes" id="UP000280834">
    <property type="component" value="Unassembled WGS sequence"/>
</dbReference>
<dbReference type="GO" id="GO:0003723">
    <property type="term" value="F:RNA binding"/>
    <property type="evidence" value="ECO:0007669"/>
    <property type="project" value="UniProtKB-UniRule"/>
</dbReference>
<evidence type="ECO:0000256" key="7">
    <source>
        <dbReference type="ARBA" id="ARBA00022728"/>
    </source>
</evidence>
<evidence type="ECO:0000256" key="2">
    <source>
        <dbReference type="ARBA" id="ARBA00004496"/>
    </source>
</evidence>
<dbReference type="Gene3D" id="3.30.70.330">
    <property type="match status" value="2"/>
</dbReference>
<dbReference type="SMART" id="SM00268">
    <property type="entry name" value="ACTIN"/>
    <property type="match status" value="1"/>
</dbReference>
<dbReference type="EMBL" id="UZAG01000114">
    <property type="protein sequence ID" value="VDO07180.1"/>
    <property type="molecule type" value="Genomic_DNA"/>
</dbReference>
<comment type="similarity">
    <text evidence="3">Belongs to the actin family. ARP6 subfamily.</text>
</comment>
<dbReference type="InterPro" id="IPR000504">
    <property type="entry name" value="RRM_dom"/>
</dbReference>
<dbReference type="AlphaFoldDB" id="A0A0R3Q3N1"/>
<dbReference type="SUPFAM" id="SSF54928">
    <property type="entry name" value="RNA-binding domain, RBD"/>
    <property type="match status" value="1"/>
</dbReference>
<dbReference type="FunFam" id="3.30.70.330:FF:000059">
    <property type="entry name" value="splicing factor 3B subunit 4"/>
    <property type="match status" value="1"/>
</dbReference>
<dbReference type="Pfam" id="PF00022">
    <property type="entry name" value="Actin"/>
    <property type="match status" value="1"/>
</dbReference>
<dbReference type="Pfam" id="PF00076">
    <property type="entry name" value="RRM_1"/>
    <property type="match status" value="2"/>
</dbReference>
<evidence type="ECO:0000259" key="14">
    <source>
        <dbReference type="PROSITE" id="PS50102"/>
    </source>
</evidence>
<sequence length="597" mass="67435">MSYTLIFDNGCSTIKAGYVKDDQPKLFPNCIIKTKTDRKRVFVADEVEECRDHSSIFFLTPAEKGYIVNWDVEQQIWDRVFGKNALNVSFSDTRLIMTDTIYSVPAIRDFSDEILFEQYGFHSVVKTSASSLVAMADTVSQEYKDQLCCIVVDTGFSFTHIVPYYNGKVIREGILRIDVGGKVLTNLLKEWISYRQLNVMEETYVMNECKEDICFVADDFAKHMDIAKCRGKENTIVQDYVLPDFNIHNRGFVRSPEDNVGDDLQKLRVNIERFAVPETLFTPSDIGIAQMGIPEAIATAVKKCPYGMRGRLLNNIVLCGGNVLFPGFKERVVKDLRPFVDQIYDIQLRDVANPITYAWHCGQNSVKLGAWDDKFVSKAEYSEHGSVIWRKKFFHFLETYVSYTAILSPNMSAGPILERNQDATIYVGGLDEKVTDAILWELFVQAGPVVSVNMPKDRVTSSHQGFGFIEFMGEEDADYAIKIMNMIKLYGKPIKVVNKASAHEKNMDVGANVFVGNLDPEVDEKLLFDTFSAFGVILQVPKIMRDAETGNSKGFAFVNFASFEASDSAIEAMNGQFLCNRAITVSYAFKKDTKVYL</sequence>
<dbReference type="InterPro" id="IPR012677">
    <property type="entry name" value="Nucleotide-bd_a/b_plait_sf"/>
</dbReference>
<evidence type="ECO:0000256" key="8">
    <source>
        <dbReference type="ARBA" id="ARBA00022737"/>
    </source>
</evidence>
<dbReference type="CDD" id="cd12335">
    <property type="entry name" value="RRM2_SF3B4"/>
    <property type="match status" value="1"/>
</dbReference>
<dbReference type="GO" id="GO:0005686">
    <property type="term" value="C:U2 snRNP"/>
    <property type="evidence" value="ECO:0007669"/>
    <property type="project" value="TreeGrafter"/>
</dbReference>
<dbReference type="GO" id="GO:0008380">
    <property type="term" value="P:RNA splicing"/>
    <property type="evidence" value="ECO:0007669"/>
    <property type="project" value="UniProtKB-KW"/>
</dbReference>
<dbReference type="STRING" id="42155.A0A0R3Q3N1"/>
<keyword evidence="11" id="KW-0539">Nucleus</keyword>
<dbReference type="InterPro" id="IPR043129">
    <property type="entry name" value="ATPase_NBD"/>
</dbReference>
<dbReference type="PROSITE" id="PS50102">
    <property type="entry name" value="RRM"/>
    <property type="match status" value="2"/>
</dbReference>
<organism evidence="17">
    <name type="scientific">Brugia timori</name>
    <dbReference type="NCBI Taxonomy" id="42155"/>
    <lineage>
        <taxon>Eukaryota</taxon>
        <taxon>Metazoa</taxon>
        <taxon>Ecdysozoa</taxon>
        <taxon>Nematoda</taxon>
        <taxon>Chromadorea</taxon>
        <taxon>Rhabditida</taxon>
        <taxon>Spirurina</taxon>
        <taxon>Spiruromorpha</taxon>
        <taxon>Filarioidea</taxon>
        <taxon>Onchocercidae</taxon>
        <taxon>Brugia</taxon>
    </lineage>
</organism>
<dbReference type="SUPFAM" id="SSF53067">
    <property type="entry name" value="Actin-like ATPase domain"/>
    <property type="match status" value="2"/>
</dbReference>
<evidence type="ECO:0000256" key="3">
    <source>
        <dbReference type="ARBA" id="ARBA00005665"/>
    </source>
</evidence>
<evidence type="ECO:0000256" key="10">
    <source>
        <dbReference type="ARBA" id="ARBA00023187"/>
    </source>
</evidence>
<dbReference type="PANTHER" id="PTHR48030">
    <property type="entry name" value="SPLICING FACTOR 3B SUBUNIT 4"/>
    <property type="match status" value="1"/>
</dbReference>
<dbReference type="InterPro" id="IPR034158">
    <property type="entry name" value="SF3B4_RRM1"/>
</dbReference>
<comment type="subcellular location">
    <subcellularLocation>
        <location evidence="2">Cytoplasm</location>
    </subcellularLocation>
    <subcellularLocation>
        <location evidence="1">Nucleus</location>
    </subcellularLocation>
</comment>
<dbReference type="Gene3D" id="3.90.640.10">
    <property type="entry name" value="Actin, Chain A, domain 4"/>
    <property type="match status" value="1"/>
</dbReference>
<dbReference type="Gene3D" id="2.30.36.70">
    <property type="entry name" value="Actin, Chain A, domain 2"/>
    <property type="match status" value="1"/>
</dbReference>
<dbReference type="Gene3D" id="3.30.420.40">
    <property type="match status" value="2"/>
</dbReference>
<dbReference type="GO" id="GO:0005737">
    <property type="term" value="C:cytoplasm"/>
    <property type="evidence" value="ECO:0007669"/>
    <property type="project" value="UniProtKB-SubCell"/>
</dbReference>